<dbReference type="EMBL" id="HBUE01286309">
    <property type="protein sequence ID" value="CAG6571657.1"/>
    <property type="molecule type" value="Transcribed_RNA"/>
</dbReference>
<dbReference type="AlphaFoldDB" id="A0A8D8GV47"/>
<name>A0A8D8GV47_CULPI</name>
<dbReference type="EMBL" id="HBUE01043545">
    <property type="protein sequence ID" value="CAG6461690.1"/>
    <property type="molecule type" value="Transcribed_RNA"/>
</dbReference>
<organism evidence="1">
    <name type="scientific">Culex pipiens</name>
    <name type="common">House mosquito</name>
    <dbReference type="NCBI Taxonomy" id="7175"/>
    <lineage>
        <taxon>Eukaryota</taxon>
        <taxon>Metazoa</taxon>
        <taxon>Ecdysozoa</taxon>
        <taxon>Arthropoda</taxon>
        <taxon>Hexapoda</taxon>
        <taxon>Insecta</taxon>
        <taxon>Pterygota</taxon>
        <taxon>Neoptera</taxon>
        <taxon>Endopterygota</taxon>
        <taxon>Diptera</taxon>
        <taxon>Nematocera</taxon>
        <taxon>Culicoidea</taxon>
        <taxon>Culicidae</taxon>
        <taxon>Culicinae</taxon>
        <taxon>Culicini</taxon>
        <taxon>Culex</taxon>
        <taxon>Culex</taxon>
    </lineage>
</organism>
<reference evidence="1" key="1">
    <citation type="submission" date="2021-05" db="EMBL/GenBank/DDBJ databases">
        <authorList>
            <person name="Alioto T."/>
            <person name="Alioto T."/>
            <person name="Gomez Garrido J."/>
        </authorList>
    </citation>
    <scope>NUCLEOTIDE SEQUENCE</scope>
</reference>
<dbReference type="EMBL" id="HBUE01180702">
    <property type="protein sequence ID" value="CAG6520091.1"/>
    <property type="molecule type" value="Transcribed_RNA"/>
</dbReference>
<protein>
    <submittedName>
        <fullName evidence="1">(northern house mosquito) hypothetical protein</fullName>
    </submittedName>
</protein>
<dbReference type="EMBL" id="HBUE01286312">
    <property type="protein sequence ID" value="CAG6571660.1"/>
    <property type="molecule type" value="Transcribed_RNA"/>
</dbReference>
<dbReference type="EMBL" id="HBUE01043542">
    <property type="protein sequence ID" value="CAG6461686.1"/>
    <property type="molecule type" value="Transcribed_RNA"/>
</dbReference>
<evidence type="ECO:0000313" key="1">
    <source>
        <dbReference type="EMBL" id="CAG6520094.1"/>
    </source>
</evidence>
<dbReference type="EMBL" id="HBUE01043537">
    <property type="protein sequence ID" value="CAG6461681.1"/>
    <property type="molecule type" value="Transcribed_RNA"/>
</dbReference>
<sequence length="334" mass="37220">MSNYNPSYSYNYYDPWAYSAPYGYSSIGQYVVPVDVPRLDPSWAEEMMNSIQSLKTLLLKESEKPKCSVDSRPSCANQETAVQKFMETAPAQLSSVPAVSSRCFEVIQMVSAETTEKGPDFEQPIRSLADQPTIPLQTSKQLQPSECGSICIPIGPVTCTPTKPPVVIESLTATSTIEDLRTRQTKNNAEEMDSCAKLITLDRKRSRRDNPTTSSNTTRTQLLYIDTDTIQAEQKSSLWLGLGGLRLFYDEVNINLVRVGLLWVIFCLFEDRSCFREICSLMPEAAGGDVTAMSSSLREPITTVSPRSWKPNLLLQSDSLFTCLTRGSTPSYYC</sequence>
<accession>A0A8D8GV47</accession>
<proteinExistence type="predicted"/>
<dbReference type="EMBL" id="HBUE01180705">
    <property type="protein sequence ID" value="CAG6520094.1"/>
    <property type="molecule type" value="Transcribed_RNA"/>
</dbReference>